<dbReference type="EMBL" id="JAHHHV010000089">
    <property type="protein sequence ID" value="MBW4468431.1"/>
    <property type="molecule type" value="Genomic_DNA"/>
</dbReference>
<evidence type="ECO:0000313" key="3">
    <source>
        <dbReference type="Proteomes" id="UP000707356"/>
    </source>
</evidence>
<feature type="region of interest" description="Disordered" evidence="1">
    <location>
        <begin position="150"/>
        <end position="172"/>
    </location>
</feature>
<sequence length="413" mass="43451">MPLTHALNRDLAAMSQSVTYPSQTDQLELTERSATNQAGDQVEPQAAASISDLRFDLSQPITTDQMTHSATSLMGLLFADVDRMLERGVVLEPTTEAGKPEAGKSEEFAAAGEGMGRGATLEALLASPFGAQFSSLAPKLSPRDLVPSLEPEIEQPPAAPEPEVSDPVTPAEPGGSAWLVTLCGSLLLSLGLLSFLHRTQVSGMWLALLEKYRPAPVELVNGTEPAASQSASQSASQASQLDSQPEHADFLGYLQQSLERLSRQAELPPPSPDATASPAPSVIERVYVPVYPSAIAPVQPTVPTAPTAPAASQPAPRSAQRPAQTQPLPSVRPASPSVAAVPNIGAETSHTLIGVLELGERSAALFEVNGTPKRIEVGEQVGSSGWTLVSISNQEAIVRRNGEVRSIYVGQKF</sequence>
<reference evidence="2" key="2">
    <citation type="journal article" date="2022" name="Microbiol. Resour. Announc.">
        <title>Metagenome Sequencing to Explore Phylogenomics of Terrestrial Cyanobacteria.</title>
        <authorList>
            <person name="Ward R.D."/>
            <person name="Stajich J.E."/>
            <person name="Johansen J.R."/>
            <person name="Huntemann M."/>
            <person name="Clum A."/>
            <person name="Foster B."/>
            <person name="Foster B."/>
            <person name="Roux S."/>
            <person name="Palaniappan K."/>
            <person name="Varghese N."/>
            <person name="Mukherjee S."/>
            <person name="Reddy T.B.K."/>
            <person name="Daum C."/>
            <person name="Copeland A."/>
            <person name="Chen I.A."/>
            <person name="Ivanova N.N."/>
            <person name="Kyrpides N.C."/>
            <person name="Shapiro N."/>
            <person name="Eloe-Fadrosh E.A."/>
            <person name="Pietrasiak N."/>
        </authorList>
    </citation>
    <scope>NUCLEOTIDE SEQUENCE</scope>
    <source>
        <strain evidence="2">GSE-TBD4-15B</strain>
    </source>
</reference>
<feature type="region of interest" description="Disordered" evidence="1">
    <location>
        <begin position="302"/>
        <end position="337"/>
    </location>
</feature>
<reference evidence="2" key="1">
    <citation type="submission" date="2021-05" db="EMBL/GenBank/DDBJ databases">
        <authorList>
            <person name="Pietrasiak N."/>
            <person name="Ward R."/>
            <person name="Stajich J.E."/>
            <person name="Kurbessoian T."/>
        </authorList>
    </citation>
    <scope>NUCLEOTIDE SEQUENCE</scope>
    <source>
        <strain evidence="2">GSE-TBD4-15B</strain>
    </source>
</reference>
<accession>A0A951PEU8</accession>
<name>A0A951PEU8_9CYAN</name>
<gene>
    <name evidence="2" type="ORF">KME07_23640</name>
</gene>
<feature type="compositionally biased region" description="Low complexity" evidence="1">
    <location>
        <begin position="302"/>
        <end position="327"/>
    </location>
</feature>
<proteinExistence type="predicted"/>
<evidence type="ECO:0008006" key="4">
    <source>
        <dbReference type="Google" id="ProtNLM"/>
    </source>
</evidence>
<comment type="caution">
    <text evidence="2">The sequence shown here is derived from an EMBL/GenBank/DDBJ whole genome shotgun (WGS) entry which is preliminary data.</text>
</comment>
<dbReference type="Proteomes" id="UP000707356">
    <property type="component" value="Unassembled WGS sequence"/>
</dbReference>
<protein>
    <recommendedName>
        <fullName evidence="4">Type II secretion system protein GspC N-terminal domain-containing protein</fullName>
    </recommendedName>
</protein>
<feature type="region of interest" description="Disordered" evidence="1">
    <location>
        <begin position="223"/>
        <end position="244"/>
    </location>
</feature>
<dbReference type="AlphaFoldDB" id="A0A951PEU8"/>
<organism evidence="2 3">
    <name type="scientific">Pegethrix bostrychoides GSE-TBD4-15B</name>
    <dbReference type="NCBI Taxonomy" id="2839662"/>
    <lineage>
        <taxon>Bacteria</taxon>
        <taxon>Bacillati</taxon>
        <taxon>Cyanobacteriota</taxon>
        <taxon>Cyanophyceae</taxon>
        <taxon>Oculatellales</taxon>
        <taxon>Oculatellaceae</taxon>
        <taxon>Pegethrix</taxon>
    </lineage>
</organism>
<evidence type="ECO:0000313" key="2">
    <source>
        <dbReference type="EMBL" id="MBW4468431.1"/>
    </source>
</evidence>
<feature type="compositionally biased region" description="Low complexity" evidence="1">
    <location>
        <begin position="226"/>
        <end position="240"/>
    </location>
</feature>
<evidence type="ECO:0000256" key="1">
    <source>
        <dbReference type="SAM" id="MobiDB-lite"/>
    </source>
</evidence>